<dbReference type="OrthoDB" id="5190099at2"/>
<feature type="transmembrane region" description="Helical" evidence="1">
    <location>
        <begin position="49"/>
        <end position="66"/>
    </location>
</feature>
<name>A0A0Q3WZP7_9BACI</name>
<evidence type="ECO:0000313" key="3">
    <source>
        <dbReference type="Proteomes" id="UP000051888"/>
    </source>
</evidence>
<evidence type="ECO:0008006" key="4">
    <source>
        <dbReference type="Google" id="ProtNLM"/>
    </source>
</evidence>
<dbReference type="InterPro" id="IPR018719">
    <property type="entry name" value="DUF2243_membrane"/>
</dbReference>
<sequence length="151" mass="17252">MSNRTFIGAFLFGMGIIGMLDGILLHQIFQFHSVYMYTNRFNQIVSDGLFHFFVTIIVFIGGYILWTSEKEKLNHPKLTFWAGFLLGGGIFNLVEGIIDHHLLGIHHVYYHTDNVLFYDLLYDGFSIVLIAAGAYAFLIAKRIVKKAKPVF</sequence>
<dbReference type="Pfam" id="PF10002">
    <property type="entry name" value="DUF2243"/>
    <property type="match status" value="1"/>
</dbReference>
<feature type="transmembrane region" description="Helical" evidence="1">
    <location>
        <begin position="120"/>
        <end position="140"/>
    </location>
</feature>
<feature type="transmembrane region" description="Helical" evidence="1">
    <location>
        <begin position="78"/>
        <end position="98"/>
    </location>
</feature>
<accession>A0A0Q3WZP7</accession>
<dbReference type="AlphaFoldDB" id="A0A0Q3WZP7"/>
<comment type="caution">
    <text evidence="2">The sequence shown here is derived from an EMBL/GenBank/DDBJ whole genome shotgun (WGS) entry which is preliminary data.</text>
</comment>
<evidence type="ECO:0000256" key="1">
    <source>
        <dbReference type="SAM" id="Phobius"/>
    </source>
</evidence>
<feature type="transmembrane region" description="Helical" evidence="1">
    <location>
        <begin position="7"/>
        <end position="29"/>
    </location>
</feature>
<dbReference type="EMBL" id="LJJC01000004">
    <property type="protein sequence ID" value="KQL54882.1"/>
    <property type="molecule type" value="Genomic_DNA"/>
</dbReference>
<evidence type="ECO:0000313" key="2">
    <source>
        <dbReference type="EMBL" id="KQL54882.1"/>
    </source>
</evidence>
<dbReference type="STRING" id="157838.AN964_16115"/>
<keyword evidence="1" id="KW-0472">Membrane</keyword>
<protein>
    <recommendedName>
        <fullName evidence="4">DUF2243 domain-containing protein</fullName>
    </recommendedName>
</protein>
<gene>
    <name evidence="2" type="ORF">AN964_16115</name>
</gene>
<dbReference type="RefSeq" id="WP_055740671.1">
    <property type="nucleotide sequence ID" value="NZ_JAAIWL010000010.1"/>
</dbReference>
<reference evidence="2 3" key="1">
    <citation type="submission" date="2015-09" db="EMBL/GenBank/DDBJ databases">
        <title>Genome sequencing project for genomic taxonomy and phylogenomics of Bacillus-like bacteria.</title>
        <authorList>
            <person name="Liu B."/>
            <person name="Wang J."/>
            <person name="Zhu Y."/>
            <person name="Liu G."/>
            <person name="Chen Q."/>
            <person name="Chen Z."/>
            <person name="Lan J."/>
            <person name="Che J."/>
            <person name="Ge C."/>
            <person name="Shi H."/>
            <person name="Pan Z."/>
            <person name="Liu X."/>
        </authorList>
    </citation>
    <scope>NUCLEOTIDE SEQUENCE [LARGE SCALE GENOMIC DNA]</scope>
    <source>
        <strain evidence="2 3">LMG 18435</strain>
    </source>
</reference>
<dbReference type="PATRIC" id="fig|157838.3.peg.3562"/>
<dbReference type="Proteomes" id="UP000051888">
    <property type="component" value="Unassembled WGS sequence"/>
</dbReference>
<keyword evidence="1" id="KW-0812">Transmembrane</keyword>
<proteinExistence type="predicted"/>
<organism evidence="2 3">
    <name type="scientific">Heyndrickxia shackletonii</name>
    <dbReference type="NCBI Taxonomy" id="157838"/>
    <lineage>
        <taxon>Bacteria</taxon>
        <taxon>Bacillati</taxon>
        <taxon>Bacillota</taxon>
        <taxon>Bacilli</taxon>
        <taxon>Bacillales</taxon>
        <taxon>Bacillaceae</taxon>
        <taxon>Heyndrickxia</taxon>
    </lineage>
</organism>
<keyword evidence="3" id="KW-1185">Reference proteome</keyword>
<keyword evidence="1" id="KW-1133">Transmembrane helix</keyword>